<feature type="domain" description="DUF4398" evidence="1">
    <location>
        <begin position="7"/>
        <end position="82"/>
    </location>
</feature>
<name>A0ABV7RP86_9GAMM</name>
<dbReference type="Proteomes" id="UP001595740">
    <property type="component" value="Unassembled WGS sequence"/>
</dbReference>
<evidence type="ECO:0000313" key="3">
    <source>
        <dbReference type="Proteomes" id="UP001595740"/>
    </source>
</evidence>
<comment type="caution">
    <text evidence="2">The sequence shown here is derived from an EMBL/GenBank/DDBJ whole genome shotgun (WGS) entry which is preliminary data.</text>
</comment>
<dbReference type="Pfam" id="PF14346">
    <property type="entry name" value="DUF4398"/>
    <property type="match status" value="1"/>
</dbReference>
<dbReference type="Gene3D" id="1.20.1270.390">
    <property type="match status" value="1"/>
</dbReference>
<gene>
    <name evidence="2" type="ORF">ACFOLC_10645</name>
</gene>
<dbReference type="RefSeq" id="WP_386759231.1">
    <property type="nucleotide sequence ID" value="NZ_JBHRXK010000004.1"/>
</dbReference>
<dbReference type="InterPro" id="IPR025511">
    <property type="entry name" value="DUF4398"/>
</dbReference>
<protein>
    <submittedName>
        <fullName evidence="2">DUF4398 domain-containing protein</fullName>
    </submittedName>
</protein>
<evidence type="ECO:0000259" key="1">
    <source>
        <dbReference type="Pfam" id="PF14346"/>
    </source>
</evidence>
<sequence>MPPPTSELAAAQQAVTRAEGADADQYAVQELGVARNALSRAQAAMAEGREDDARRLAAAADADADLAYAKSRDALTTAELNQRRAEVAELHQRLQTGGRR</sequence>
<reference evidence="3" key="1">
    <citation type="journal article" date="2019" name="Int. J. Syst. Evol. Microbiol.">
        <title>The Global Catalogue of Microorganisms (GCM) 10K type strain sequencing project: providing services to taxonomists for standard genome sequencing and annotation.</title>
        <authorList>
            <consortium name="The Broad Institute Genomics Platform"/>
            <consortium name="The Broad Institute Genome Sequencing Center for Infectious Disease"/>
            <person name="Wu L."/>
            <person name="Ma J."/>
        </authorList>
    </citation>
    <scope>NUCLEOTIDE SEQUENCE [LARGE SCALE GENOMIC DNA]</scope>
    <source>
        <strain evidence="3">KCTC 42875</strain>
    </source>
</reference>
<dbReference type="EMBL" id="JBHRXK010000004">
    <property type="protein sequence ID" value="MFC3551466.1"/>
    <property type="molecule type" value="Genomic_DNA"/>
</dbReference>
<proteinExistence type="predicted"/>
<accession>A0ABV7RP86</accession>
<keyword evidence="3" id="KW-1185">Reference proteome</keyword>
<organism evidence="2 3">
    <name type="scientific">Lysobacter cavernae</name>
    <dbReference type="NCBI Taxonomy" id="1685901"/>
    <lineage>
        <taxon>Bacteria</taxon>
        <taxon>Pseudomonadati</taxon>
        <taxon>Pseudomonadota</taxon>
        <taxon>Gammaproteobacteria</taxon>
        <taxon>Lysobacterales</taxon>
        <taxon>Lysobacteraceae</taxon>
        <taxon>Lysobacter</taxon>
    </lineage>
</organism>
<evidence type="ECO:0000313" key="2">
    <source>
        <dbReference type="EMBL" id="MFC3551466.1"/>
    </source>
</evidence>